<protein>
    <recommendedName>
        <fullName evidence="4">Small auxin up regulated protein</fullName>
    </recommendedName>
</protein>
<dbReference type="InterPro" id="IPR003676">
    <property type="entry name" value="SAUR_fam"/>
</dbReference>
<sequence length="110" mass="12455">MASKKINKLPKAATLKHILKRCSSLVRKQEMLHQEMTGEEGLPGDMPEGHFVVYVGERMSRFVIPISMLACADFQNLLQAAEEEYDFHHDMGLRIPCEETSFTSLVSLLC</sequence>
<evidence type="ECO:0008006" key="4">
    <source>
        <dbReference type="Google" id="ProtNLM"/>
    </source>
</evidence>
<dbReference type="AlphaFoldDB" id="A0AAP0B0M1"/>
<name>A0AAP0B0M1_9ASPA</name>
<proteinExistence type="inferred from homology"/>
<evidence type="ECO:0000256" key="1">
    <source>
        <dbReference type="ARBA" id="ARBA00006974"/>
    </source>
</evidence>
<dbReference type="Proteomes" id="UP001418222">
    <property type="component" value="Unassembled WGS sequence"/>
</dbReference>
<evidence type="ECO:0000313" key="2">
    <source>
        <dbReference type="EMBL" id="KAK8921884.1"/>
    </source>
</evidence>
<evidence type="ECO:0000313" key="3">
    <source>
        <dbReference type="Proteomes" id="UP001418222"/>
    </source>
</evidence>
<reference evidence="2 3" key="1">
    <citation type="journal article" date="2022" name="Nat. Plants">
        <title>Genomes of leafy and leafless Platanthera orchids illuminate the evolution of mycoheterotrophy.</title>
        <authorList>
            <person name="Li M.H."/>
            <person name="Liu K.W."/>
            <person name="Li Z."/>
            <person name="Lu H.C."/>
            <person name="Ye Q.L."/>
            <person name="Zhang D."/>
            <person name="Wang J.Y."/>
            <person name="Li Y.F."/>
            <person name="Zhong Z.M."/>
            <person name="Liu X."/>
            <person name="Yu X."/>
            <person name="Liu D.K."/>
            <person name="Tu X.D."/>
            <person name="Liu B."/>
            <person name="Hao Y."/>
            <person name="Liao X.Y."/>
            <person name="Jiang Y.T."/>
            <person name="Sun W.H."/>
            <person name="Chen J."/>
            <person name="Chen Y.Q."/>
            <person name="Ai Y."/>
            <person name="Zhai J.W."/>
            <person name="Wu S.S."/>
            <person name="Zhou Z."/>
            <person name="Hsiao Y.Y."/>
            <person name="Wu W.L."/>
            <person name="Chen Y.Y."/>
            <person name="Lin Y.F."/>
            <person name="Hsu J.L."/>
            <person name="Li C.Y."/>
            <person name="Wang Z.W."/>
            <person name="Zhao X."/>
            <person name="Zhong W.Y."/>
            <person name="Ma X.K."/>
            <person name="Ma L."/>
            <person name="Huang J."/>
            <person name="Chen G.Z."/>
            <person name="Huang M.Z."/>
            <person name="Huang L."/>
            <person name="Peng D.H."/>
            <person name="Luo Y.B."/>
            <person name="Zou S.Q."/>
            <person name="Chen S.P."/>
            <person name="Lan S."/>
            <person name="Tsai W.C."/>
            <person name="Van de Peer Y."/>
            <person name="Liu Z.J."/>
        </authorList>
    </citation>
    <scope>NUCLEOTIDE SEQUENCE [LARGE SCALE GENOMIC DNA]</scope>
    <source>
        <strain evidence="2">Lor287</strain>
    </source>
</reference>
<keyword evidence="3" id="KW-1185">Reference proteome</keyword>
<comment type="similarity">
    <text evidence="1">Belongs to the ARG7 family.</text>
</comment>
<organism evidence="2 3">
    <name type="scientific">Platanthera zijinensis</name>
    <dbReference type="NCBI Taxonomy" id="2320716"/>
    <lineage>
        <taxon>Eukaryota</taxon>
        <taxon>Viridiplantae</taxon>
        <taxon>Streptophyta</taxon>
        <taxon>Embryophyta</taxon>
        <taxon>Tracheophyta</taxon>
        <taxon>Spermatophyta</taxon>
        <taxon>Magnoliopsida</taxon>
        <taxon>Liliopsida</taxon>
        <taxon>Asparagales</taxon>
        <taxon>Orchidaceae</taxon>
        <taxon>Orchidoideae</taxon>
        <taxon>Orchideae</taxon>
        <taxon>Orchidinae</taxon>
        <taxon>Platanthera</taxon>
    </lineage>
</organism>
<comment type="caution">
    <text evidence="2">The sequence shown here is derived from an EMBL/GenBank/DDBJ whole genome shotgun (WGS) entry which is preliminary data.</text>
</comment>
<dbReference type="Pfam" id="PF02519">
    <property type="entry name" value="Auxin_inducible"/>
    <property type="match status" value="1"/>
</dbReference>
<accession>A0AAP0B0M1</accession>
<gene>
    <name evidence="2" type="ORF">KSP39_PZI020727</name>
</gene>
<dbReference type="PANTHER" id="PTHR31929">
    <property type="entry name" value="SAUR-LIKE AUXIN-RESPONSIVE PROTEIN FAMILY-RELATED"/>
    <property type="match status" value="1"/>
</dbReference>
<dbReference type="EMBL" id="JBBWWQ010000018">
    <property type="protein sequence ID" value="KAK8921884.1"/>
    <property type="molecule type" value="Genomic_DNA"/>
</dbReference>
<dbReference type="GO" id="GO:0009733">
    <property type="term" value="P:response to auxin"/>
    <property type="evidence" value="ECO:0007669"/>
    <property type="project" value="InterPro"/>
</dbReference>